<gene>
    <name evidence="1" type="ORF">BJ998_008464</name>
</gene>
<comment type="caution">
    <text evidence="1">The sequence shown here is derived from an EMBL/GenBank/DDBJ whole genome shotgun (WGS) entry which is preliminary data.</text>
</comment>
<evidence type="ECO:0000313" key="1">
    <source>
        <dbReference type="EMBL" id="MBB5897205.1"/>
    </source>
</evidence>
<dbReference type="EMBL" id="JACHIR010000002">
    <property type="protein sequence ID" value="MBB5897205.1"/>
    <property type="molecule type" value="Genomic_DNA"/>
</dbReference>
<dbReference type="AlphaFoldDB" id="A0A7W9KRB9"/>
<protein>
    <submittedName>
        <fullName evidence="1">Uncharacterized protein</fullName>
    </submittedName>
</protein>
<sequence length="82" mass="9442">MLRCTLLGHRHRFHAHGATLRWQCERGCGDGGSKDYLTEREAAMFAAAFDRRDQLGERAPLIGLFPLRLARLVRDHTRQPTR</sequence>
<dbReference type="Proteomes" id="UP000585638">
    <property type="component" value="Unassembled WGS sequence"/>
</dbReference>
<proteinExistence type="predicted"/>
<evidence type="ECO:0000313" key="2">
    <source>
        <dbReference type="Proteomes" id="UP000585638"/>
    </source>
</evidence>
<name>A0A7W9KRB9_9PSEU</name>
<organism evidence="1 2">
    <name type="scientific">Kutzneria kofuensis</name>
    <dbReference type="NCBI Taxonomy" id="103725"/>
    <lineage>
        <taxon>Bacteria</taxon>
        <taxon>Bacillati</taxon>
        <taxon>Actinomycetota</taxon>
        <taxon>Actinomycetes</taxon>
        <taxon>Pseudonocardiales</taxon>
        <taxon>Pseudonocardiaceae</taxon>
        <taxon>Kutzneria</taxon>
    </lineage>
</organism>
<accession>A0A7W9KRB9</accession>
<keyword evidence="2" id="KW-1185">Reference proteome</keyword>
<reference evidence="1 2" key="1">
    <citation type="submission" date="2020-08" db="EMBL/GenBank/DDBJ databases">
        <title>Sequencing the genomes of 1000 actinobacteria strains.</title>
        <authorList>
            <person name="Klenk H.-P."/>
        </authorList>
    </citation>
    <scope>NUCLEOTIDE SEQUENCE [LARGE SCALE GENOMIC DNA]</scope>
    <source>
        <strain evidence="1 2">DSM 43851</strain>
    </source>
</reference>
<dbReference type="RefSeq" id="WP_184869657.1">
    <property type="nucleotide sequence ID" value="NZ_BAAAWY010000084.1"/>
</dbReference>